<reference evidence="1" key="1">
    <citation type="submission" date="2023-09" db="EMBL/GenBank/DDBJ databases">
        <title>Undibacterium sp. 20NA77.5 isolated from freshwater.</title>
        <authorList>
            <person name="Le V."/>
            <person name="Ko S.-R."/>
            <person name="Ahn C.-Y."/>
            <person name="Oh H.-M."/>
        </authorList>
    </citation>
    <scope>NUCLEOTIDE SEQUENCE</scope>
    <source>
        <strain evidence="1">20NA77.5</strain>
    </source>
</reference>
<dbReference type="InterPro" id="IPR043129">
    <property type="entry name" value="ATPase_NBD"/>
</dbReference>
<name>A0ABY9RFF6_9BURK</name>
<proteinExistence type="predicted"/>
<protein>
    <submittedName>
        <fullName evidence="1">Agglutinin biogenesis protein MshI</fullName>
    </submittedName>
</protein>
<evidence type="ECO:0000313" key="2">
    <source>
        <dbReference type="Proteomes" id="UP001181355"/>
    </source>
</evidence>
<dbReference type="SUPFAM" id="SSF53067">
    <property type="entry name" value="Actin-like ATPase domain"/>
    <property type="match status" value="1"/>
</dbReference>
<accession>A0ABY9RFF6</accession>
<dbReference type="Proteomes" id="UP001181355">
    <property type="component" value="Chromosome"/>
</dbReference>
<organism evidence="1 2">
    <name type="scientific">Undibacterium cyanobacteriorum</name>
    <dbReference type="NCBI Taxonomy" id="3073561"/>
    <lineage>
        <taxon>Bacteria</taxon>
        <taxon>Pseudomonadati</taxon>
        <taxon>Pseudomonadota</taxon>
        <taxon>Betaproteobacteria</taxon>
        <taxon>Burkholderiales</taxon>
        <taxon>Oxalobacteraceae</taxon>
        <taxon>Undibacterium</taxon>
    </lineage>
</organism>
<keyword evidence="2" id="KW-1185">Reference proteome</keyword>
<sequence>MGLFSKSKQNAENIAICLGHDGLYCAIVQHDSALKPILRYLSFFPGTEANHTTLLERLMREAPVKGKPVSMLLKQGEYQILAIEALNVPETELRSAVKWRVKDMLDFPVGEATVDVLKIPGDPAAGGRNQSSMVVVAKNQIIKKLQTDVMAAKLKLTVIDIPEMAQRNISAKLETPGRGLAMLSFDANGGLLTLSFGGELYLSRRIDINLEQLRNPDKEAQNYVFERVSLELQRSLDHFERQHNYITNTKLLLAPMGDVTPALQSFLSTNLYLPIETFDLSNVIDLGQIPEMKSSDQQQKFFDIIGAAMRVEARPA</sequence>
<gene>
    <name evidence="1" type="ORF">RF679_11975</name>
</gene>
<evidence type="ECO:0000313" key="1">
    <source>
        <dbReference type="EMBL" id="WMW79365.1"/>
    </source>
</evidence>
<dbReference type="EMBL" id="CP133720">
    <property type="protein sequence ID" value="WMW79365.1"/>
    <property type="molecule type" value="Genomic_DNA"/>
</dbReference>
<dbReference type="RefSeq" id="WP_309480863.1">
    <property type="nucleotide sequence ID" value="NZ_CP133720.1"/>
</dbReference>